<evidence type="ECO:0000313" key="10">
    <source>
        <dbReference type="EMBL" id="AXK50705.1"/>
    </source>
</evidence>
<gene>
    <name evidence="8 10" type="primary">ung</name>
    <name evidence="10" type="ORF">SALLE_v1c00290</name>
</gene>
<keyword evidence="6 8" id="KW-0378">Hydrolase</keyword>
<comment type="subcellular location">
    <subcellularLocation>
        <location evidence="8">Cytoplasm</location>
    </subcellularLocation>
</comment>
<dbReference type="PANTHER" id="PTHR11264">
    <property type="entry name" value="URACIL-DNA GLYCOSYLASE"/>
    <property type="match status" value="1"/>
</dbReference>
<dbReference type="HAMAP" id="MF_00148">
    <property type="entry name" value="UDG"/>
    <property type="match status" value="1"/>
</dbReference>
<keyword evidence="7 8" id="KW-0234">DNA repair</keyword>
<dbReference type="InterPro" id="IPR036895">
    <property type="entry name" value="Uracil-DNA_glycosylase-like_sf"/>
</dbReference>
<dbReference type="GO" id="GO:0097510">
    <property type="term" value="P:base-excision repair, AP site formation via deaminated base removal"/>
    <property type="evidence" value="ECO:0007669"/>
    <property type="project" value="TreeGrafter"/>
</dbReference>
<dbReference type="RefSeq" id="WP_115557635.1">
    <property type="nucleotide sequence ID" value="NZ_CP031376.1"/>
</dbReference>
<evidence type="ECO:0000256" key="6">
    <source>
        <dbReference type="ARBA" id="ARBA00022801"/>
    </source>
</evidence>
<dbReference type="OrthoDB" id="9804372at2"/>
<dbReference type="EC" id="3.2.2.27" evidence="4 8"/>
<dbReference type="AlphaFoldDB" id="A0A345Z276"/>
<dbReference type="NCBIfam" id="NF003592">
    <property type="entry name" value="PRK05254.1-5"/>
    <property type="match status" value="1"/>
</dbReference>
<dbReference type="Proteomes" id="UP000254792">
    <property type="component" value="Chromosome"/>
</dbReference>
<name>A0A345Z276_9MOLU</name>
<dbReference type="GO" id="GO:0005737">
    <property type="term" value="C:cytoplasm"/>
    <property type="evidence" value="ECO:0007669"/>
    <property type="project" value="UniProtKB-SubCell"/>
</dbReference>
<dbReference type="EMBL" id="CP031376">
    <property type="protein sequence ID" value="AXK50705.1"/>
    <property type="molecule type" value="Genomic_DNA"/>
</dbReference>
<feature type="active site" description="Proton acceptor" evidence="8">
    <location>
        <position position="66"/>
    </location>
</feature>
<dbReference type="NCBIfam" id="NF003589">
    <property type="entry name" value="PRK05254.1-2"/>
    <property type="match status" value="1"/>
</dbReference>
<evidence type="ECO:0000256" key="2">
    <source>
        <dbReference type="ARBA" id="ARBA00002631"/>
    </source>
</evidence>
<evidence type="ECO:0000256" key="7">
    <source>
        <dbReference type="ARBA" id="ARBA00023204"/>
    </source>
</evidence>
<dbReference type="Gene3D" id="3.40.470.10">
    <property type="entry name" value="Uracil-DNA glycosylase-like domain"/>
    <property type="match status" value="1"/>
</dbReference>
<proteinExistence type="inferred from homology"/>
<dbReference type="KEGG" id="salx:SALLE_v1c00290"/>
<keyword evidence="5 8" id="KW-0227">DNA damage</keyword>
<dbReference type="SMART" id="SM00986">
    <property type="entry name" value="UDG"/>
    <property type="match status" value="1"/>
</dbReference>
<comment type="catalytic activity">
    <reaction evidence="1 8">
        <text>Hydrolyzes single-stranded DNA or mismatched double-stranded DNA and polynucleotides, releasing free uracil.</text>
        <dbReference type="EC" id="3.2.2.27"/>
    </reaction>
</comment>
<reference evidence="10 11" key="1">
    <citation type="submission" date="2018-07" db="EMBL/GenBank/DDBJ databases">
        <title>Complete genome sequence of Spiroplasma alleghenense PLHS-1 (ATCC 51752).</title>
        <authorList>
            <person name="Chou L."/>
            <person name="Lee T.-Y."/>
            <person name="Tsai Y.-M."/>
            <person name="Kuo C.-H."/>
        </authorList>
    </citation>
    <scope>NUCLEOTIDE SEQUENCE [LARGE SCALE GENOMIC DNA]</scope>
    <source>
        <strain evidence="10 11">PLHS-1</strain>
    </source>
</reference>
<evidence type="ECO:0000259" key="9">
    <source>
        <dbReference type="SMART" id="SM00986"/>
    </source>
</evidence>
<protein>
    <recommendedName>
        <fullName evidence="4 8">Uracil-DNA glycosylase</fullName>
        <shortName evidence="8">UDG</shortName>
        <ecNumber evidence="4 8">3.2.2.27</ecNumber>
    </recommendedName>
</protein>
<evidence type="ECO:0000256" key="8">
    <source>
        <dbReference type="HAMAP-Rule" id="MF_00148"/>
    </source>
</evidence>
<dbReference type="InterPro" id="IPR005122">
    <property type="entry name" value="Uracil-DNA_glycosylase-like"/>
</dbReference>
<evidence type="ECO:0000313" key="11">
    <source>
        <dbReference type="Proteomes" id="UP000254792"/>
    </source>
</evidence>
<dbReference type="CDD" id="cd10027">
    <property type="entry name" value="UDG-F1-like"/>
    <property type="match status" value="1"/>
</dbReference>
<dbReference type="GO" id="GO:0004844">
    <property type="term" value="F:uracil DNA N-glycosylase activity"/>
    <property type="evidence" value="ECO:0007669"/>
    <property type="project" value="UniProtKB-UniRule"/>
</dbReference>
<dbReference type="PANTHER" id="PTHR11264:SF0">
    <property type="entry name" value="URACIL-DNA GLYCOSYLASE"/>
    <property type="match status" value="1"/>
</dbReference>
<evidence type="ECO:0000256" key="4">
    <source>
        <dbReference type="ARBA" id="ARBA00012030"/>
    </source>
</evidence>
<sequence>MYPIKYMDGWSDFFEEIQKKPFFIELIKFLQTEYENETVFPPKEDVFRIFTLVQPWDISVIIIGQDPYHKAGLANGIAFSCKNNQKIPASLRNIFKELKSDLDIDHFANLDLENWVKQGVFLINSIMTVREKKPASHKNIGWEEFTEEVLYFINKKSEKIIYCLWGNFAKRIYNKIRYNFTNKAIAIHSGHPSPFSYHLFKNTNPFSKINEKLSEIGKNPIAWDK</sequence>
<dbReference type="SMART" id="SM00987">
    <property type="entry name" value="UreE_C"/>
    <property type="match status" value="1"/>
</dbReference>
<dbReference type="InterPro" id="IPR002043">
    <property type="entry name" value="UDG_fam1"/>
</dbReference>
<dbReference type="NCBIfam" id="TIGR00628">
    <property type="entry name" value="ung"/>
    <property type="match status" value="1"/>
</dbReference>
<evidence type="ECO:0000256" key="3">
    <source>
        <dbReference type="ARBA" id="ARBA00008184"/>
    </source>
</evidence>
<keyword evidence="8" id="KW-0963">Cytoplasm</keyword>
<comment type="similarity">
    <text evidence="3 8">Belongs to the uracil-DNA glycosylase (UDG) superfamily. UNG family.</text>
</comment>
<dbReference type="Pfam" id="PF03167">
    <property type="entry name" value="UDG"/>
    <property type="match status" value="1"/>
</dbReference>
<dbReference type="NCBIfam" id="NF003588">
    <property type="entry name" value="PRK05254.1-1"/>
    <property type="match status" value="1"/>
</dbReference>
<evidence type="ECO:0000256" key="5">
    <source>
        <dbReference type="ARBA" id="ARBA00022763"/>
    </source>
</evidence>
<accession>A0A345Z276</accession>
<feature type="domain" description="Uracil-DNA glycosylase-like" evidence="9">
    <location>
        <begin position="51"/>
        <end position="213"/>
    </location>
</feature>
<keyword evidence="11" id="KW-1185">Reference proteome</keyword>
<evidence type="ECO:0000256" key="1">
    <source>
        <dbReference type="ARBA" id="ARBA00001400"/>
    </source>
</evidence>
<comment type="function">
    <text evidence="2 8">Excises uracil residues from the DNA which can arise as a result of misincorporation of dUMP residues by DNA polymerase or due to deamination of cytosine.</text>
</comment>
<dbReference type="SUPFAM" id="SSF52141">
    <property type="entry name" value="Uracil-DNA glycosylase-like"/>
    <property type="match status" value="1"/>
</dbReference>
<organism evidence="10 11">
    <name type="scientific">Spiroplasma alleghenense</name>
    <dbReference type="NCBI Taxonomy" id="216931"/>
    <lineage>
        <taxon>Bacteria</taxon>
        <taxon>Bacillati</taxon>
        <taxon>Mycoplasmatota</taxon>
        <taxon>Mollicutes</taxon>
        <taxon>Entomoplasmatales</taxon>
        <taxon>Spiroplasmataceae</taxon>
        <taxon>Spiroplasma</taxon>
    </lineage>
</organism>